<organism evidence="3 4">
    <name type="scientific">Penicillium chermesinum</name>
    <dbReference type="NCBI Taxonomy" id="63820"/>
    <lineage>
        <taxon>Eukaryota</taxon>
        <taxon>Fungi</taxon>
        <taxon>Dikarya</taxon>
        <taxon>Ascomycota</taxon>
        <taxon>Pezizomycotina</taxon>
        <taxon>Eurotiomycetes</taxon>
        <taxon>Eurotiomycetidae</taxon>
        <taxon>Eurotiales</taxon>
        <taxon>Aspergillaceae</taxon>
        <taxon>Penicillium</taxon>
    </lineage>
</organism>
<accession>A0A9W9NHM7</accession>
<dbReference type="EMBL" id="JAPQKS010000007">
    <property type="protein sequence ID" value="KAJ5220141.1"/>
    <property type="molecule type" value="Genomic_DNA"/>
</dbReference>
<dbReference type="InterPro" id="IPR029058">
    <property type="entry name" value="AB_hydrolase_fold"/>
</dbReference>
<dbReference type="OrthoDB" id="408631at2759"/>
<gene>
    <name evidence="3" type="ORF">N7468_009345</name>
</gene>
<evidence type="ECO:0000313" key="4">
    <source>
        <dbReference type="Proteomes" id="UP001150941"/>
    </source>
</evidence>
<feature type="domain" description="Alpha/beta hydrolase fold-3" evidence="2">
    <location>
        <begin position="142"/>
        <end position="248"/>
    </location>
</feature>
<dbReference type="GO" id="GO:0072330">
    <property type="term" value="P:monocarboxylic acid biosynthetic process"/>
    <property type="evidence" value="ECO:0007669"/>
    <property type="project" value="UniProtKB-ARBA"/>
</dbReference>
<dbReference type="InterPro" id="IPR013094">
    <property type="entry name" value="AB_hydrolase_3"/>
</dbReference>
<reference evidence="3" key="1">
    <citation type="submission" date="2022-11" db="EMBL/GenBank/DDBJ databases">
        <authorList>
            <person name="Petersen C."/>
        </authorList>
    </citation>
    <scope>NUCLEOTIDE SEQUENCE</scope>
    <source>
        <strain evidence="3">IBT 19713</strain>
    </source>
</reference>
<dbReference type="Gene3D" id="3.40.50.1820">
    <property type="entry name" value="alpha/beta hydrolase"/>
    <property type="match status" value="2"/>
</dbReference>
<protein>
    <submittedName>
        <fullName evidence="3">Alpha/beta hydrolase fold-3</fullName>
    </submittedName>
</protein>
<proteinExistence type="predicted"/>
<feature type="domain" description="Alpha/beta hydrolase fold-3" evidence="2">
    <location>
        <begin position="68"/>
        <end position="130"/>
    </location>
</feature>
<evidence type="ECO:0000256" key="1">
    <source>
        <dbReference type="ARBA" id="ARBA00022801"/>
    </source>
</evidence>
<dbReference type="RefSeq" id="XP_058326971.1">
    <property type="nucleotide sequence ID" value="XM_058478641.1"/>
</dbReference>
<dbReference type="SUPFAM" id="SSF53474">
    <property type="entry name" value="alpha/beta-Hydrolases"/>
    <property type="match status" value="1"/>
</dbReference>
<dbReference type="AlphaFoldDB" id="A0A9W9NHM7"/>
<dbReference type="InterPro" id="IPR050300">
    <property type="entry name" value="GDXG_lipolytic_enzyme"/>
</dbReference>
<dbReference type="GO" id="GO:0016787">
    <property type="term" value="F:hydrolase activity"/>
    <property type="evidence" value="ECO:0007669"/>
    <property type="project" value="UniProtKB-KW"/>
</dbReference>
<dbReference type="Proteomes" id="UP001150941">
    <property type="component" value="Unassembled WGS sequence"/>
</dbReference>
<keyword evidence="4" id="KW-1185">Reference proteome</keyword>
<evidence type="ECO:0000313" key="3">
    <source>
        <dbReference type="EMBL" id="KAJ5220141.1"/>
    </source>
</evidence>
<keyword evidence="1 3" id="KW-0378">Hydrolase</keyword>
<dbReference type="PANTHER" id="PTHR48081">
    <property type="entry name" value="AB HYDROLASE SUPERFAMILY PROTEIN C4A8.06C"/>
    <property type="match status" value="1"/>
</dbReference>
<comment type="caution">
    <text evidence="3">The sequence shown here is derived from an EMBL/GenBank/DDBJ whole genome shotgun (WGS) entry which is preliminary data.</text>
</comment>
<reference evidence="3" key="2">
    <citation type="journal article" date="2023" name="IMA Fungus">
        <title>Comparative genomic study of the Penicillium genus elucidates a diverse pangenome and 15 lateral gene transfer events.</title>
        <authorList>
            <person name="Petersen C."/>
            <person name="Sorensen T."/>
            <person name="Nielsen M.R."/>
            <person name="Sondergaard T.E."/>
            <person name="Sorensen J.L."/>
            <person name="Fitzpatrick D.A."/>
            <person name="Frisvad J.C."/>
            <person name="Nielsen K.L."/>
        </authorList>
    </citation>
    <scope>NUCLEOTIDE SEQUENCE</scope>
    <source>
        <strain evidence="3">IBT 19713</strain>
    </source>
</reference>
<dbReference type="GeneID" id="83205944"/>
<evidence type="ECO:0000259" key="2">
    <source>
        <dbReference type="Pfam" id="PF07859"/>
    </source>
</evidence>
<dbReference type="GO" id="GO:0017000">
    <property type="term" value="P:antibiotic biosynthetic process"/>
    <property type="evidence" value="ECO:0007669"/>
    <property type="project" value="UniProtKB-ARBA"/>
</dbReference>
<name>A0A9W9NHM7_9EURO</name>
<dbReference type="Pfam" id="PF07859">
    <property type="entry name" value="Abhydrolase_3"/>
    <property type="match status" value="2"/>
</dbReference>
<sequence length="275" mass="30750">MAMSYLRYLYTKALATLLRAVVLTFFHLAGRRNAHPDEVRHIPCRDKGRTIKVHIYRSSDKTSPSPVLVNFHGSGFMLPLHGSDDEFCRFISSRTKYDVIDVSYRLAPEHPFPAALNDTEDAVKYVLGRPDDGHAFPQDTFRSVLAIYPSVDLSRPITEKIAPDSTGRPLPNRVLRFFSSCYVPGLDRKDPRISPALAPLERFPRRVLMITASGDSLCLEAERLAESLKSVPGSHVVCERMQQCSHGWDKKPRAGPAQAAATKKAYGLAVEMLNE</sequence>